<feature type="region of interest" description="Disordered" evidence="1">
    <location>
        <begin position="20"/>
        <end position="84"/>
    </location>
</feature>
<accession>A0A8K1CIK3</accession>
<protein>
    <submittedName>
        <fullName evidence="2">Uncharacterized protein</fullName>
    </submittedName>
</protein>
<evidence type="ECO:0000256" key="1">
    <source>
        <dbReference type="SAM" id="MobiDB-lite"/>
    </source>
</evidence>
<dbReference type="EMBL" id="SPLM01000041">
    <property type="protein sequence ID" value="TMW64072.1"/>
    <property type="molecule type" value="Genomic_DNA"/>
</dbReference>
<evidence type="ECO:0000313" key="3">
    <source>
        <dbReference type="Proteomes" id="UP000794436"/>
    </source>
</evidence>
<dbReference type="AlphaFoldDB" id="A0A8K1CIK3"/>
<organism evidence="2 3">
    <name type="scientific">Pythium oligandrum</name>
    <name type="common">Mycoparasitic fungus</name>
    <dbReference type="NCBI Taxonomy" id="41045"/>
    <lineage>
        <taxon>Eukaryota</taxon>
        <taxon>Sar</taxon>
        <taxon>Stramenopiles</taxon>
        <taxon>Oomycota</taxon>
        <taxon>Peronosporomycetes</taxon>
        <taxon>Pythiales</taxon>
        <taxon>Pythiaceae</taxon>
        <taxon>Pythium</taxon>
    </lineage>
</organism>
<dbReference type="OrthoDB" id="162744at2759"/>
<name>A0A8K1CIK3_PYTOL</name>
<gene>
    <name evidence="2" type="ORF">Poli38472_014189</name>
</gene>
<proteinExistence type="predicted"/>
<evidence type="ECO:0000313" key="2">
    <source>
        <dbReference type="EMBL" id="TMW64072.1"/>
    </source>
</evidence>
<comment type="caution">
    <text evidence="2">The sequence shown here is derived from an EMBL/GenBank/DDBJ whole genome shotgun (WGS) entry which is preliminary data.</text>
</comment>
<dbReference type="Proteomes" id="UP000794436">
    <property type="component" value="Unassembled WGS sequence"/>
</dbReference>
<sequence>MTQDADPLRVHVSPLAAKLEVAPSPLLELLTSSGSEDKRAKRSTPRRRSKPKTPRSESELQHKRKRHADAERERTHRKQSELVRMRTLVTQLEQQLKSLANEANASPEHVDALADAPWLTTKNAEEGDDKTDDPTTDGDSDLRRLYVRALSQVGWLRREKSWLQAKLNDFGLLEATIESLLKDINEASTEFTEEASVASVLAEDADDDEDMLFFPMLLASECYDIMRECIAESKQFIVHPNADSPVMALGWSAQCQQRDTEMRFVLSKTFPDADLVTIMNSIWLTFQNSDISQKIFASMVQIKTLQYVNDDVLVLKWLIDCRRRIPHMLSSRKLLFRWKTDDGYFIGCRNIDSLLDPLSINELIAPSVSPTPSESSPDHFYWAQISRDASGNGCHVTVAGRLGNGTTDFARFLLTGIPICIMRWESIVVGPLFNFLTTPADP</sequence>
<feature type="compositionally biased region" description="Basic residues" evidence="1">
    <location>
        <begin position="40"/>
        <end position="53"/>
    </location>
</feature>
<feature type="compositionally biased region" description="Basic and acidic residues" evidence="1">
    <location>
        <begin position="68"/>
        <end position="84"/>
    </location>
</feature>
<keyword evidence="3" id="KW-1185">Reference proteome</keyword>
<reference evidence="2" key="1">
    <citation type="submission" date="2019-03" db="EMBL/GenBank/DDBJ databases">
        <title>Long read genome sequence of the mycoparasitic Pythium oligandrum ATCC 38472 isolated from sugarbeet rhizosphere.</title>
        <authorList>
            <person name="Gaulin E."/>
        </authorList>
    </citation>
    <scope>NUCLEOTIDE SEQUENCE</scope>
    <source>
        <strain evidence="2">ATCC 38472_TT</strain>
    </source>
</reference>